<dbReference type="STRING" id="203119.Cthe_1987"/>
<dbReference type="Proteomes" id="UP000002145">
    <property type="component" value="Chromosome"/>
</dbReference>
<keyword evidence="2" id="KW-1185">Reference proteome</keyword>
<dbReference type="AlphaFoldDB" id="A3DGX6"/>
<reference evidence="1 2" key="2">
    <citation type="journal article" date="2013" name="Biotechnol. Biofuels">
        <title>Global transcriptome analysis of Clostridium thermocellum ATCC 27405 during growth on dilute acid pretreated Populus and switchgrass.</title>
        <authorList>
            <person name="Wilson C.M."/>
            <person name="Rodriguez M.Jr."/>
            <person name="Johnson C.M."/>
            <person name="Martin S.L."/>
            <person name="Chu T.M."/>
            <person name="Wolfinger R.D."/>
            <person name="Hauser L.J."/>
            <person name="Land M.L."/>
            <person name="Klingeman D.M."/>
            <person name="Syed M.H."/>
            <person name="Ragauskas A.J."/>
            <person name="Tschaplinski T.J."/>
            <person name="Mielenz J.R."/>
            <person name="Brown S.D."/>
        </authorList>
    </citation>
    <scope>NUCLEOTIDE SEQUENCE [LARGE SCALE GENOMIC DNA]</scope>
    <source>
        <strain evidence="2">ATCC 27405 / DSM 1237 / JCM 9322 / NBRC 103400 / NCIMB 10682 / NRRL B-4536 / VPI 7372</strain>
    </source>
</reference>
<organism evidence="1 2">
    <name type="scientific">Acetivibrio thermocellus (strain ATCC 27405 / DSM 1237 / JCM 9322 / NBRC 103400 / NCIMB 10682 / NRRL B-4536 / VPI 7372)</name>
    <name type="common">Clostridium thermocellum</name>
    <dbReference type="NCBI Taxonomy" id="203119"/>
    <lineage>
        <taxon>Bacteria</taxon>
        <taxon>Bacillati</taxon>
        <taxon>Bacillota</taxon>
        <taxon>Clostridia</taxon>
        <taxon>Eubacteriales</taxon>
        <taxon>Oscillospiraceae</taxon>
        <taxon>Acetivibrio</taxon>
    </lineage>
</organism>
<evidence type="ECO:0000313" key="2">
    <source>
        <dbReference type="Proteomes" id="UP000002145"/>
    </source>
</evidence>
<name>A3DGX6_ACET2</name>
<gene>
    <name evidence="1" type="ordered locus">Cthe_1987</name>
</gene>
<evidence type="ECO:0000313" key="1">
    <source>
        <dbReference type="EMBL" id="ABN53205.1"/>
    </source>
</evidence>
<proteinExistence type="predicted"/>
<reference evidence="2" key="1">
    <citation type="submission" date="2007-02" db="EMBL/GenBank/DDBJ databases">
        <title>Complete sequence of Clostridium thermocellum ATCC 27405.</title>
        <authorList>
            <consortium name="US DOE Joint Genome Institute"/>
            <person name="Copeland A."/>
            <person name="Lucas S."/>
            <person name="Lapidus A."/>
            <person name="Barry K."/>
            <person name="Detter J.C."/>
            <person name="Glavina del Rio T."/>
            <person name="Hammon N."/>
            <person name="Israni S."/>
            <person name="Dalin E."/>
            <person name="Tice H."/>
            <person name="Pitluck S."/>
            <person name="Chertkov O."/>
            <person name="Brettin T."/>
            <person name="Bruce D."/>
            <person name="Han C."/>
            <person name="Tapia R."/>
            <person name="Gilna P."/>
            <person name="Schmutz J."/>
            <person name="Larimer F."/>
            <person name="Land M."/>
            <person name="Hauser L."/>
            <person name="Kyrpides N."/>
            <person name="Mikhailova N."/>
            <person name="Wu J.H.D."/>
            <person name="Newcomb M."/>
            <person name="Richardson P."/>
        </authorList>
    </citation>
    <scope>NUCLEOTIDE SEQUENCE [LARGE SCALE GENOMIC DNA]</scope>
    <source>
        <strain evidence="2">ATCC 27405 / DSM 1237 / JCM 9322 / NBRC 103400 / NCIMB 10682 / NRRL B-4536 / VPI 7372</strain>
    </source>
</reference>
<protein>
    <submittedName>
        <fullName evidence="1">Uncharacterized protein</fullName>
    </submittedName>
</protein>
<dbReference type="EMBL" id="CP000568">
    <property type="protein sequence ID" value="ABN53205.1"/>
    <property type="molecule type" value="Genomic_DNA"/>
</dbReference>
<dbReference type="KEGG" id="cth:Cthe_1987"/>
<sequence>MMSTEKDSMLRVRLTQRQSDELDAIVGELQAQMPEASVTTSSIARYALEKYVSGHIAKRDGTKIFIEISTADATEEDIKNLYDLLSKLFDETKENYSPTVHYMVGEILEPVMMKMARLMKLKKPEMKAGE</sequence>
<dbReference type="HOGENOM" id="CLU_1944975_0_0_9"/>
<accession>A3DGX6</accession>